<keyword evidence="3" id="KW-1185">Reference proteome</keyword>
<dbReference type="SUPFAM" id="SSF50475">
    <property type="entry name" value="FMN-binding split barrel"/>
    <property type="match status" value="1"/>
</dbReference>
<dbReference type="Gene3D" id="2.30.110.10">
    <property type="entry name" value="Electron Transport, Fmn-binding Protein, Chain A"/>
    <property type="match status" value="1"/>
</dbReference>
<name>A0A6A6SNA0_9PLEO</name>
<dbReference type="AlphaFoldDB" id="A0A6A6SNA0"/>
<proteinExistence type="predicted"/>
<dbReference type="PANTHER" id="PTHR42815">
    <property type="entry name" value="FAD-BINDING, PUTATIVE (AFU_ORTHOLOGUE AFUA_6G07600)-RELATED"/>
    <property type="match status" value="1"/>
</dbReference>
<dbReference type="Gene3D" id="3.40.50.80">
    <property type="entry name" value="Nucleotide-binding domain of ferredoxin-NADP reductase (FNR) module"/>
    <property type="match status" value="1"/>
</dbReference>
<sequence length="621" mass="68098">MVFSLAMSWNAGESKMHNLMHVPNQDNPTSSMLTPQASFNLQRNPLLALGTLDADGRPWTTLWGGQPGFSEPLGGGMIGTRTIVDWVNDPVVEALLGRGDVGKEEQMIQPEGGKMVAGLSIDLMTRKRVKIAGRMIAGTFTSVDTARPSKQHQIQLVTQITQSLGNCPKYLNQYTLRPALISSSQLISSGPELPDRAKDLISKADMFFVSSTTATDMDTNHRGGPPGFARILSASSLVYPEYSGNRLYQTLGNLQLNPRISLTFPDYESGDVLYVTGTAKVLVLDDAANVLPGSNLAVKVEISEARYVQGGLPFRGERKVPSPYNPRVRTLVGESGGKASATATSLSAQRSTARLTKKSQLTPTIARFTFSVQDPAGIDYEPGQWIALDFKEHMDIGYSHMRDDDPRSLNDDFVRTFTISSTPTLAAVSKEKEGKGQGESEFEITIRNVGAVTGFLFRQNARAGFEVPVLGVGGDFWIPESEVIPFIAAGVGITPLLGHLPLLHTHTHIHPHSTTLRLFWTLRAADVGLVRDSLDRYPQLAGCVDVFFTSADQSESMEVEIKEQVQALREKGVRVHERRLVKGDLEGVEAQTWYLCAGKGFRKEVLGWLEGRRVVFEDFDY</sequence>
<dbReference type="SUPFAM" id="SSF63380">
    <property type="entry name" value="Riboflavin synthase domain-like"/>
    <property type="match status" value="1"/>
</dbReference>
<dbReference type="SUPFAM" id="SSF52343">
    <property type="entry name" value="Ferredoxin reductase-like, C-terminal NADP-linked domain"/>
    <property type="match status" value="1"/>
</dbReference>
<dbReference type="Proteomes" id="UP000799324">
    <property type="component" value="Unassembled WGS sequence"/>
</dbReference>
<accession>A0A6A6SNA0</accession>
<feature type="domain" description="FAD-binding FR-type" evidence="1">
    <location>
        <begin position="348"/>
        <end position="479"/>
    </location>
</feature>
<dbReference type="InterPro" id="IPR017938">
    <property type="entry name" value="Riboflavin_synthase-like_b-brl"/>
</dbReference>
<dbReference type="GO" id="GO:0016491">
    <property type="term" value="F:oxidoreductase activity"/>
    <property type="evidence" value="ECO:0007669"/>
    <property type="project" value="InterPro"/>
</dbReference>
<dbReference type="EMBL" id="MU004507">
    <property type="protein sequence ID" value="KAF2649090.1"/>
    <property type="molecule type" value="Genomic_DNA"/>
</dbReference>
<dbReference type="Gene3D" id="2.40.30.10">
    <property type="entry name" value="Translation factors"/>
    <property type="match status" value="1"/>
</dbReference>
<protein>
    <recommendedName>
        <fullName evidence="1">FAD-binding FR-type domain-containing protein</fullName>
    </recommendedName>
</protein>
<evidence type="ECO:0000313" key="3">
    <source>
        <dbReference type="Proteomes" id="UP000799324"/>
    </source>
</evidence>
<dbReference type="InterPro" id="IPR039261">
    <property type="entry name" value="FNR_nucleotide-bd"/>
</dbReference>
<reference evidence="2" key="1">
    <citation type="journal article" date="2020" name="Stud. Mycol.">
        <title>101 Dothideomycetes genomes: a test case for predicting lifestyles and emergence of pathogens.</title>
        <authorList>
            <person name="Haridas S."/>
            <person name="Albert R."/>
            <person name="Binder M."/>
            <person name="Bloem J."/>
            <person name="Labutti K."/>
            <person name="Salamov A."/>
            <person name="Andreopoulos B."/>
            <person name="Baker S."/>
            <person name="Barry K."/>
            <person name="Bills G."/>
            <person name="Bluhm B."/>
            <person name="Cannon C."/>
            <person name="Castanera R."/>
            <person name="Culley D."/>
            <person name="Daum C."/>
            <person name="Ezra D."/>
            <person name="Gonzalez J."/>
            <person name="Henrissat B."/>
            <person name="Kuo A."/>
            <person name="Liang C."/>
            <person name="Lipzen A."/>
            <person name="Lutzoni F."/>
            <person name="Magnuson J."/>
            <person name="Mondo S."/>
            <person name="Nolan M."/>
            <person name="Ohm R."/>
            <person name="Pangilinan J."/>
            <person name="Park H.-J."/>
            <person name="Ramirez L."/>
            <person name="Alfaro M."/>
            <person name="Sun H."/>
            <person name="Tritt A."/>
            <person name="Yoshinaga Y."/>
            <person name="Zwiers L.-H."/>
            <person name="Turgeon B."/>
            <person name="Goodwin S."/>
            <person name="Spatafora J."/>
            <person name="Crous P."/>
            <person name="Grigoriev I."/>
        </authorList>
    </citation>
    <scope>NUCLEOTIDE SEQUENCE</scope>
    <source>
        <strain evidence="2">CBS 122681</strain>
    </source>
</reference>
<dbReference type="InterPro" id="IPR012349">
    <property type="entry name" value="Split_barrel_FMN-bd"/>
</dbReference>
<evidence type="ECO:0000313" key="2">
    <source>
        <dbReference type="EMBL" id="KAF2649090.1"/>
    </source>
</evidence>
<evidence type="ECO:0000259" key="1">
    <source>
        <dbReference type="PROSITE" id="PS51384"/>
    </source>
</evidence>
<dbReference type="OrthoDB" id="436496at2759"/>
<dbReference type="InterPro" id="IPR017927">
    <property type="entry name" value="FAD-bd_FR_type"/>
</dbReference>
<gene>
    <name evidence="2" type="ORF">K491DRAFT_611511</name>
</gene>
<organism evidence="2 3">
    <name type="scientific">Lophiostoma macrostomum CBS 122681</name>
    <dbReference type="NCBI Taxonomy" id="1314788"/>
    <lineage>
        <taxon>Eukaryota</taxon>
        <taxon>Fungi</taxon>
        <taxon>Dikarya</taxon>
        <taxon>Ascomycota</taxon>
        <taxon>Pezizomycotina</taxon>
        <taxon>Dothideomycetes</taxon>
        <taxon>Pleosporomycetidae</taxon>
        <taxon>Pleosporales</taxon>
        <taxon>Lophiostomataceae</taxon>
        <taxon>Lophiostoma</taxon>
    </lineage>
</organism>
<dbReference type="PANTHER" id="PTHR42815:SF2">
    <property type="entry name" value="FAD-BINDING, PUTATIVE (AFU_ORTHOLOGUE AFUA_6G07600)-RELATED"/>
    <property type="match status" value="1"/>
</dbReference>
<dbReference type="PROSITE" id="PS51384">
    <property type="entry name" value="FAD_FR"/>
    <property type="match status" value="1"/>
</dbReference>